<dbReference type="Gene3D" id="3.30.420.380">
    <property type="match status" value="1"/>
</dbReference>
<dbReference type="Proteomes" id="UP001431902">
    <property type="component" value="Unassembled WGS sequence"/>
</dbReference>
<reference evidence="2" key="1">
    <citation type="submission" date="2023-05" db="EMBL/GenBank/DDBJ databases">
        <title>Limnohabitans sp. strain HM2-2 Genome sequencing and assembly.</title>
        <authorList>
            <person name="Jung Y."/>
        </authorList>
    </citation>
    <scope>NUCLEOTIDE SEQUENCE</scope>
    <source>
        <strain evidence="2">HM2-2</strain>
    </source>
</reference>
<gene>
    <name evidence="2" type="primary">gspL</name>
    <name evidence="2" type="ORF">QLQ16_08245</name>
</gene>
<dbReference type="Pfam" id="PF05134">
    <property type="entry name" value="T2SSL"/>
    <property type="match status" value="1"/>
</dbReference>
<proteinExistence type="predicted"/>
<dbReference type="InterPro" id="IPR024230">
    <property type="entry name" value="GspL_cyto_dom"/>
</dbReference>
<dbReference type="NCBIfam" id="TIGR01709">
    <property type="entry name" value="typeII_sec_gspL"/>
    <property type="match status" value="1"/>
</dbReference>
<dbReference type="SUPFAM" id="SSF53067">
    <property type="entry name" value="Actin-like ATPase domain"/>
    <property type="match status" value="1"/>
</dbReference>
<dbReference type="InterPro" id="IPR043129">
    <property type="entry name" value="ATPase_NBD"/>
</dbReference>
<dbReference type="InterPro" id="IPR007812">
    <property type="entry name" value="T2SS_protein-GspL"/>
</dbReference>
<comment type="caution">
    <text evidence="2">The sequence shown here is derived from an EMBL/GenBank/DDBJ whole genome shotgun (WGS) entry which is preliminary data.</text>
</comment>
<keyword evidence="3" id="KW-1185">Reference proteome</keyword>
<sequence length="407" mass="45269">MRTLILQLPIGPPQANTLYPHAWAEGASQTSPLALKWASSALLPKLDRTSELVVMVPALALSWHRAELPPGLHKQKARLLAALQGLLEERLLDDPAQLHMALPRQWKNAPSAWVAVCDKAWLQAHLSALESEGLTVHRIVPEFSPDTPSLQITATGDAETGWLWTCQAERGVWGTPLASVDASTWPPQVLEAADIQAEPAVVALASQKLQTPARLMSPAQHWLTAIASDWDLAQFEFQSDARARQWKTVQRVTSDLLQHPQWRWARWGLGLLMCSQLIGLNAWAWKTRAHWQAQQQAWSQMLRETLPDTRVVVDAPLQMQQAVARLRQNAGALTPGDLESMLQALGEALPPQVAGPRQWRLNDGQLRLGGWTLPDTEQQAIQKALGQQGYQWRAEGEEWLMSPRGTP</sequence>
<organism evidence="2 3">
    <name type="scientific">Limnohabitans lacus</name>
    <dbReference type="NCBI Taxonomy" id="3045173"/>
    <lineage>
        <taxon>Bacteria</taxon>
        <taxon>Pseudomonadati</taxon>
        <taxon>Pseudomonadota</taxon>
        <taxon>Betaproteobacteria</taxon>
        <taxon>Burkholderiales</taxon>
        <taxon>Comamonadaceae</taxon>
        <taxon>Limnohabitans</taxon>
    </lineage>
</organism>
<evidence type="ECO:0000313" key="3">
    <source>
        <dbReference type="Proteomes" id="UP001431902"/>
    </source>
</evidence>
<dbReference type="RefSeq" id="WP_283224215.1">
    <property type="nucleotide sequence ID" value="NZ_JASGBH010000005.1"/>
</dbReference>
<name>A0ABT6X765_9BURK</name>
<evidence type="ECO:0000259" key="1">
    <source>
        <dbReference type="Pfam" id="PF05134"/>
    </source>
</evidence>
<evidence type="ECO:0000313" key="2">
    <source>
        <dbReference type="EMBL" id="MDI9233824.1"/>
    </source>
</evidence>
<protein>
    <submittedName>
        <fullName evidence="2">Type II secretion system protein GspL</fullName>
    </submittedName>
</protein>
<accession>A0ABT6X765</accession>
<dbReference type="EMBL" id="JASGBH010000005">
    <property type="protein sequence ID" value="MDI9233824.1"/>
    <property type="molecule type" value="Genomic_DNA"/>
</dbReference>
<feature type="domain" description="GspL cytoplasmic actin-ATPase-like" evidence="1">
    <location>
        <begin position="49"/>
        <end position="142"/>
    </location>
</feature>